<accession>A0A9N8KIK7</accession>
<evidence type="ECO:0000313" key="2">
    <source>
        <dbReference type="Proteomes" id="UP000745764"/>
    </source>
</evidence>
<reference evidence="1" key="1">
    <citation type="submission" date="2020-06" db="EMBL/GenBank/DDBJ databases">
        <authorList>
            <person name="Onetto C."/>
        </authorList>
    </citation>
    <scope>NUCLEOTIDE SEQUENCE</scope>
</reference>
<gene>
    <name evidence="1" type="ORF">AWRI4620_LOCUS5819</name>
</gene>
<proteinExistence type="predicted"/>
<dbReference type="AlphaFoldDB" id="A0A9N8KIK7"/>
<keyword evidence="2" id="KW-1185">Reference proteome</keyword>
<comment type="caution">
    <text evidence="1">The sequence shown here is derived from an EMBL/GenBank/DDBJ whole genome shotgun (WGS) entry which is preliminary data.</text>
</comment>
<sequence>MNVLMNIRGLKKVTIKPMKLASAFYTSEKSLRETDSLGKRLSQLSNALPSVSAETLTVFQSCPTTLLQGFLAVFHHPSSLGSGVQSPTSVV</sequence>
<evidence type="ECO:0000313" key="1">
    <source>
        <dbReference type="EMBL" id="CAD0111564.1"/>
    </source>
</evidence>
<protein>
    <submittedName>
        <fullName evidence="1">Uncharacterized protein</fullName>
    </submittedName>
</protein>
<dbReference type="EMBL" id="CAINUL010000013">
    <property type="protein sequence ID" value="CAD0111564.1"/>
    <property type="molecule type" value="Genomic_DNA"/>
</dbReference>
<name>A0A9N8KIK7_9PEZI</name>
<organism evidence="1 2">
    <name type="scientific">Aureobasidium uvarum</name>
    <dbReference type="NCBI Taxonomy" id="2773716"/>
    <lineage>
        <taxon>Eukaryota</taxon>
        <taxon>Fungi</taxon>
        <taxon>Dikarya</taxon>
        <taxon>Ascomycota</taxon>
        <taxon>Pezizomycotina</taxon>
        <taxon>Dothideomycetes</taxon>
        <taxon>Dothideomycetidae</taxon>
        <taxon>Dothideales</taxon>
        <taxon>Saccotheciaceae</taxon>
        <taxon>Aureobasidium</taxon>
    </lineage>
</organism>
<dbReference type="Proteomes" id="UP000745764">
    <property type="component" value="Unassembled WGS sequence"/>
</dbReference>